<dbReference type="AlphaFoldDB" id="A0A317EYS9"/>
<dbReference type="SUPFAM" id="SSF159888">
    <property type="entry name" value="YdhG-like"/>
    <property type="match status" value="1"/>
</dbReference>
<keyword evidence="3" id="KW-1185">Reference proteome</keyword>
<dbReference type="Proteomes" id="UP000245391">
    <property type="component" value="Unassembled WGS sequence"/>
</dbReference>
<proteinExistence type="predicted"/>
<accession>A0A317EYS9</accession>
<dbReference type="Pfam" id="PF08818">
    <property type="entry name" value="DUF1801"/>
    <property type="match status" value="1"/>
</dbReference>
<dbReference type="Gene3D" id="3.90.1150.200">
    <property type="match status" value="1"/>
</dbReference>
<dbReference type="InterPro" id="IPR014922">
    <property type="entry name" value="YdhG-like"/>
</dbReference>
<dbReference type="EMBL" id="QGNY01000007">
    <property type="protein sequence ID" value="PWS30356.1"/>
    <property type="molecule type" value="Genomic_DNA"/>
</dbReference>
<evidence type="ECO:0000313" key="2">
    <source>
        <dbReference type="EMBL" id="PWS30356.1"/>
    </source>
</evidence>
<protein>
    <submittedName>
        <fullName evidence="2">DUF1801 domain-containing protein</fullName>
    </submittedName>
</protein>
<feature type="domain" description="YdhG-like" evidence="1">
    <location>
        <begin position="26"/>
        <end position="122"/>
    </location>
</feature>
<gene>
    <name evidence="2" type="ORF">DF947_18180</name>
</gene>
<evidence type="ECO:0000313" key="3">
    <source>
        <dbReference type="Proteomes" id="UP000245391"/>
    </source>
</evidence>
<evidence type="ECO:0000259" key="1">
    <source>
        <dbReference type="Pfam" id="PF08818"/>
    </source>
</evidence>
<organism evidence="2 3">
    <name type="scientific">Pedobacter paludis</name>
    <dbReference type="NCBI Taxonomy" id="2203212"/>
    <lineage>
        <taxon>Bacteria</taxon>
        <taxon>Pseudomonadati</taxon>
        <taxon>Bacteroidota</taxon>
        <taxon>Sphingobacteriia</taxon>
        <taxon>Sphingobacteriales</taxon>
        <taxon>Sphingobacteriaceae</taxon>
        <taxon>Pedobacter</taxon>
    </lineage>
</organism>
<sequence>MMTKQTQLSGREEVDRYMANLEHPFKAEVELLRSIILDASNQLQERVKWNSPSFYYVKDLAAFNLRAKGYVQIIFIFYNGNMIESDGLLQGEWKDRREARFYSLEDINAKARKLQDFVKDWIKLMNKTNHN</sequence>
<reference evidence="3" key="1">
    <citation type="submission" date="2018-05" db="EMBL/GenBank/DDBJ databases">
        <title>Pedobacter paludis sp. nov., isolated from wetland soil.</title>
        <authorList>
            <person name="Zhang Y."/>
        </authorList>
    </citation>
    <scope>NUCLEOTIDE SEQUENCE [LARGE SCALE GENOMIC DNA]</scope>
    <source>
        <strain evidence="3">R-8</strain>
    </source>
</reference>
<comment type="caution">
    <text evidence="2">The sequence shown here is derived from an EMBL/GenBank/DDBJ whole genome shotgun (WGS) entry which is preliminary data.</text>
</comment>
<dbReference type="OrthoDB" id="9811812at2"/>
<name>A0A317EYS9_9SPHI</name>